<dbReference type="InterPro" id="IPR003713">
    <property type="entry name" value="FliS"/>
</dbReference>
<evidence type="ECO:0000256" key="4">
    <source>
        <dbReference type="ARBA" id="ARBA00022795"/>
    </source>
</evidence>
<keyword evidence="6" id="KW-0966">Cell projection</keyword>
<evidence type="ECO:0000256" key="1">
    <source>
        <dbReference type="ARBA" id="ARBA00004514"/>
    </source>
</evidence>
<evidence type="ECO:0000256" key="3">
    <source>
        <dbReference type="ARBA" id="ARBA00022490"/>
    </source>
</evidence>
<protein>
    <submittedName>
        <fullName evidence="6">Flagellar protein FliS</fullName>
    </submittedName>
</protein>
<keyword evidence="7" id="KW-1185">Reference proteome</keyword>
<keyword evidence="3" id="KW-0963">Cytoplasm</keyword>
<organism evidence="6 7">
    <name type="scientific">Enterococcus gallinarum</name>
    <dbReference type="NCBI Taxonomy" id="1353"/>
    <lineage>
        <taxon>Bacteria</taxon>
        <taxon>Bacillati</taxon>
        <taxon>Bacillota</taxon>
        <taxon>Bacilli</taxon>
        <taxon>Lactobacillales</taxon>
        <taxon>Enterococcaceae</taxon>
        <taxon>Enterococcus</taxon>
    </lineage>
</organism>
<comment type="subcellular location">
    <subcellularLocation>
        <location evidence="1">Cytoplasm</location>
        <location evidence="1">Cytosol</location>
    </subcellularLocation>
</comment>
<dbReference type="PIRSF" id="PIRSF039090">
    <property type="entry name" value="Flis"/>
    <property type="match status" value="1"/>
</dbReference>
<dbReference type="PANTHER" id="PTHR34773:SF1">
    <property type="entry name" value="FLAGELLAR SECRETION CHAPERONE FLIS"/>
    <property type="match status" value="1"/>
</dbReference>
<accession>A0A376H1T3</accession>
<proteinExistence type="inferred from homology"/>
<keyword evidence="6" id="KW-0282">Flagellum</keyword>
<dbReference type="GO" id="GO:0071973">
    <property type="term" value="P:bacterial-type flagellum-dependent cell motility"/>
    <property type="evidence" value="ECO:0007669"/>
    <property type="project" value="TreeGrafter"/>
</dbReference>
<dbReference type="Pfam" id="PF02561">
    <property type="entry name" value="FliS"/>
    <property type="match status" value="1"/>
</dbReference>
<dbReference type="SUPFAM" id="SSF101116">
    <property type="entry name" value="Flagellar export chaperone FliS"/>
    <property type="match status" value="1"/>
</dbReference>
<reference evidence="6 7" key="1">
    <citation type="submission" date="2018-06" db="EMBL/GenBank/DDBJ databases">
        <authorList>
            <consortium name="Pathogen Informatics"/>
            <person name="Doyle S."/>
        </authorList>
    </citation>
    <scope>NUCLEOTIDE SEQUENCE [LARGE SCALE GENOMIC DNA]</scope>
    <source>
        <strain evidence="6 7">NCTC12360</strain>
    </source>
</reference>
<dbReference type="InterPro" id="IPR036584">
    <property type="entry name" value="FliS_sf"/>
</dbReference>
<sequence length="124" mass="14033">MNYQQMQSNYLKNQVMSASPNKLIEMLLQAAIKNIKLAQLAIEKQELAKAHEHFIKTQNILLELRTSLDEKQGGEIAEGLATLYEYMYQQLIEANIKKEVAPAQAVAELLSELLESWQAITQSA</sequence>
<dbReference type="PANTHER" id="PTHR34773">
    <property type="entry name" value="FLAGELLAR SECRETION CHAPERONE FLIS"/>
    <property type="match status" value="1"/>
</dbReference>
<evidence type="ECO:0000256" key="2">
    <source>
        <dbReference type="ARBA" id="ARBA00008787"/>
    </source>
</evidence>
<keyword evidence="6" id="KW-0969">Cilium</keyword>
<dbReference type="GO" id="GO:0005829">
    <property type="term" value="C:cytosol"/>
    <property type="evidence" value="ECO:0007669"/>
    <property type="project" value="UniProtKB-SubCell"/>
</dbReference>
<comment type="similarity">
    <text evidence="2">Belongs to the FliS family.</text>
</comment>
<dbReference type="CDD" id="cd16098">
    <property type="entry name" value="FliS"/>
    <property type="match status" value="1"/>
</dbReference>
<evidence type="ECO:0000313" key="6">
    <source>
        <dbReference type="EMBL" id="STD83892.1"/>
    </source>
</evidence>
<keyword evidence="5" id="KW-0143">Chaperone</keyword>
<dbReference type="Proteomes" id="UP000254807">
    <property type="component" value="Unassembled WGS sequence"/>
</dbReference>
<gene>
    <name evidence="6" type="primary">fliS</name>
    <name evidence="6" type="ORF">NCTC12360_02379</name>
</gene>
<keyword evidence="4" id="KW-1005">Bacterial flagellum biogenesis</keyword>
<name>A0A376H1T3_ENTGA</name>
<dbReference type="OrthoDB" id="1524959at2"/>
<dbReference type="AlphaFoldDB" id="A0A376H1T3"/>
<dbReference type="Gene3D" id="1.20.120.340">
    <property type="entry name" value="Flagellar protein FliS"/>
    <property type="match status" value="1"/>
</dbReference>
<dbReference type="GO" id="GO:0044780">
    <property type="term" value="P:bacterial-type flagellum assembly"/>
    <property type="evidence" value="ECO:0007669"/>
    <property type="project" value="InterPro"/>
</dbReference>
<evidence type="ECO:0000313" key="7">
    <source>
        <dbReference type="Proteomes" id="UP000254807"/>
    </source>
</evidence>
<dbReference type="EMBL" id="UFYW01000001">
    <property type="protein sequence ID" value="STD83892.1"/>
    <property type="molecule type" value="Genomic_DNA"/>
</dbReference>
<evidence type="ECO:0000256" key="5">
    <source>
        <dbReference type="ARBA" id="ARBA00023186"/>
    </source>
</evidence>
<dbReference type="RefSeq" id="WP_060813656.1">
    <property type="nucleotide sequence ID" value="NZ_JAJGOJ010000006.1"/>
</dbReference>
<dbReference type="NCBIfam" id="TIGR00208">
    <property type="entry name" value="fliS"/>
    <property type="match status" value="1"/>
</dbReference>